<dbReference type="Pfam" id="PF14234">
    <property type="entry name" value="DUF4336"/>
    <property type="match status" value="1"/>
</dbReference>
<proteinExistence type="predicted"/>
<dbReference type="SUPFAM" id="SSF56281">
    <property type="entry name" value="Metallo-hydrolase/oxidoreductase"/>
    <property type="match status" value="1"/>
</dbReference>
<keyword evidence="2" id="KW-1185">Reference proteome</keyword>
<dbReference type="EMBL" id="QQNB01000001">
    <property type="protein sequence ID" value="RDE07135.1"/>
    <property type="molecule type" value="Genomic_DNA"/>
</dbReference>
<dbReference type="PANTHER" id="PTHR33835:SF1">
    <property type="entry name" value="METALLO-BETA-LACTAMASE DOMAIN-CONTAINING PROTEIN"/>
    <property type="match status" value="1"/>
</dbReference>
<protein>
    <submittedName>
        <fullName evidence="1">DUF4336 domain-containing protein</fullName>
    </submittedName>
</protein>
<organism evidence="1 2">
    <name type="scientific">Sphingomonas aracearum</name>
    <dbReference type="NCBI Taxonomy" id="2283317"/>
    <lineage>
        <taxon>Bacteria</taxon>
        <taxon>Pseudomonadati</taxon>
        <taxon>Pseudomonadota</taxon>
        <taxon>Alphaproteobacteria</taxon>
        <taxon>Sphingomonadales</taxon>
        <taxon>Sphingomonadaceae</taxon>
        <taxon>Sphingomonas</taxon>
    </lineage>
</organism>
<evidence type="ECO:0000313" key="2">
    <source>
        <dbReference type="Proteomes" id="UP000253918"/>
    </source>
</evidence>
<dbReference type="InterPro" id="IPR036866">
    <property type="entry name" value="RibonucZ/Hydroxyglut_hydro"/>
</dbReference>
<dbReference type="OrthoDB" id="450111at2"/>
<gene>
    <name evidence="1" type="ORF">DVW87_05675</name>
</gene>
<reference evidence="1 2" key="1">
    <citation type="submission" date="2018-07" db="EMBL/GenBank/DDBJ databases">
        <title>a novel species of Sphingomonas isolated from the rhizosphere soil of Araceae plant.</title>
        <authorList>
            <person name="Zhiyong W."/>
            <person name="Qinglan Z."/>
            <person name="Zhiwei F."/>
            <person name="Ding X."/>
            <person name="Gejiao W."/>
            <person name="Shixue Z."/>
        </authorList>
    </citation>
    <scope>NUCLEOTIDE SEQUENCE [LARGE SCALE GENOMIC DNA]</scope>
    <source>
        <strain evidence="1 2">WZY 27</strain>
    </source>
</reference>
<accession>A0A369VZT4</accession>
<evidence type="ECO:0000313" key="1">
    <source>
        <dbReference type="EMBL" id="RDE07135.1"/>
    </source>
</evidence>
<name>A0A369VZT4_9SPHN</name>
<dbReference type="InterPro" id="IPR025638">
    <property type="entry name" value="DUF4336"/>
</dbReference>
<dbReference type="AlphaFoldDB" id="A0A369VZT4"/>
<comment type="caution">
    <text evidence="1">The sequence shown here is derived from an EMBL/GenBank/DDBJ whole genome shotgun (WGS) entry which is preliminary data.</text>
</comment>
<dbReference type="PANTHER" id="PTHR33835">
    <property type="entry name" value="YALI0C07656P"/>
    <property type="match status" value="1"/>
</dbReference>
<dbReference type="Proteomes" id="UP000253918">
    <property type="component" value="Unassembled WGS sequence"/>
</dbReference>
<dbReference type="RefSeq" id="WP_114686715.1">
    <property type="nucleotide sequence ID" value="NZ_QQNB01000001.1"/>
</dbReference>
<sequence>MRARTNGLILAGAAAAAAGLWALSRGGRDQDDPAGRLRATYPPLDVPKPFAEGIWIVDSGPMNAMGLELPIRMTIFRLASGDLLLHSPTPWSPGLAKSVAALGPVRHLVAPNIAHWTFLADWQRAFPEATSWAAPGLRDRAQVRASDVRIDAELGDTPPAEWADTLDQGVVAAGAGFNEAWFFHRQTRTLVLVDLIENLDPARLPPLARLLMQAAAATRGTTARYLRLPVRLGGDQARAAIAKIVALEPERVLFAHGGLFEGDGATKLRHAFRWLLD</sequence>